<gene>
    <name evidence="1" type="ORF">PNOK_m000064</name>
</gene>
<name>A0A541AXJ5_9AGAM</name>
<protein>
    <submittedName>
        <fullName evidence="1">Uncharacterized protein</fullName>
    </submittedName>
</protein>
<dbReference type="InParanoid" id="A0A541AXJ5"/>
<comment type="caution">
    <text evidence="1">The sequence shown here is derived from an EMBL/GenBank/DDBJ whole genome shotgun (WGS) entry which is preliminary data.</text>
</comment>
<accession>A0A541AXJ5</accession>
<dbReference type="EMBL" id="NBII01000013">
    <property type="protein sequence ID" value="TQF64783.1"/>
    <property type="molecule type" value="Genomic_DNA"/>
</dbReference>
<geneLocation type="mitochondrion" evidence="1"/>
<dbReference type="EMBL" id="CM008263">
    <property type="protein sequence ID" value="TQF64783.1"/>
    <property type="molecule type" value="Genomic_DNA"/>
</dbReference>
<organism evidence="1 2">
    <name type="scientific">Pyrrhoderma noxium</name>
    <dbReference type="NCBI Taxonomy" id="2282107"/>
    <lineage>
        <taxon>Eukaryota</taxon>
        <taxon>Fungi</taxon>
        <taxon>Dikarya</taxon>
        <taxon>Basidiomycota</taxon>
        <taxon>Agaricomycotina</taxon>
        <taxon>Agaricomycetes</taxon>
        <taxon>Hymenochaetales</taxon>
        <taxon>Hymenochaetaceae</taxon>
        <taxon>Pyrrhoderma</taxon>
    </lineage>
</organism>
<keyword evidence="2" id="KW-1185">Reference proteome</keyword>
<dbReference type="AlphaFoldDB" id="A0A541AXJ5"/>
<reference evidence="1 2" key="1">
    <citation type="journal article" date="2017" name="bioRxiv">
        <title>The Genomic Landscape Of Tree Rot In Phellinus noxius And Its Hymenochaetales Members.</title>
        <authorList>
            <person name="Chung C.-L."/>
            <person name="Lee J.T."/>
            <person name="Akiba M."/>
            <person name="Lee H.-H."/>
            <person name="Kuo T.-H."/>
            <person name="Liu D."/>
            <person name="Ke H.-M."/>
            <person name="Yokoi T."/>
            <person name="Roa M.B."/>
            <person name="Lu M.J."/>
            <person name="Chang Y.-Y."/>
            <person name="Ann P.-J."/>
            <person name="Tsai J.-N."/>
            <person name="Chen C.-Y."/>
            <person name="Tzean S.-S."/>
            <person name="Ota Y."/>
            <person name="Hattori T."/>
            <person name="Sahashi N."/>
            <person name="Liou R.-F."/>
            <person name="Kikuchi T."/>
            <person name="Tsai I.J."/>
        </authorList>
    </citation>
    <scope>NUCLEOTIDE SEQUENCE [LARGE SCALE GENOMIC DNA]</scope>
    <source>
        <strain evidence="1 2">FFPRI411160</strain>
    </source>
</reference>
<proteinExistence type="predicted"/>
<evidence type="ECO:0000313" key="1">
    <source>
        <dbReference type="EMBL" id="TQF64783.1"/>
    </source>
</evidence>
<evidence type="ECO:0000313" key="2">
    <source>
        <dbReference type="Proteomes" id="UP000217199"/>
    </source>
</evidence>
<sequence>MIMTLNKLINKSFILRQSLNKTTLKGNYNTFFTNLEVNSKYLYIRTLLVTSDDKHLSLGKAQIIDFSPNGISKFINNMLEEFTPFLERYETIEFKEIKIFYGDSTLKDYLERKLISDRVLPKGKTHSLIKALKLPKKINYDCWGKYYKISAYSFGIKTLLLTKILLLFKWIKEMIKIFLELKWLMVQFTT</sequence>
<keyword evidence="1" id="KW-0496">Mitochondrion</keyword>
<dbReference type="Proteomes" id="UP000217199">
    <property type="component" value="Mitochondrion MT"/>
</dbReference>